<dbReference type="InterPro" id="IPR050175">
    <property type="entry name" value="Complex_I_Subunit_2"/>
</dbReference>
<dbReference type="GO" id="GO:0005743">
    <property type="term" value="C:mitochondrial inner membrane"/>
    <property type="evidence" value="ECO:0007669"/>
    <property type="project" value="UniProtKB-SubCell"/>
</dbReference>
<evidence type="ECO:0000256" key="13">
    <source>
        <dbReference type="ARBA" id="ARBA00023027"/>
    </source>
</evidence>
<organism evidence="20">
    <name type="scientific">Habroteleia persimilis</name>
    <dbReference type="NCBI Taxonomy" id="2496286"/>
    <lineage>
        <taxon>Eukaryota</taxon>
        <taxon>Metazoa</taxon>
        <taxon>Ecdysozoa</taxon>
        <taxon>Arthropoda</taxon>
        <taxon>Hexapoda</taxon>
        <taxon>Insecta</taxon>
        <taxon>Pterygota</taxon>
        <taxon>Neoptera</taxon>
        <taxon>Endopterygota</taxon>
        <taxon>Hymenoptera</taxon>
        <taxon>Apocrita</taxon>
        <taxon>Proctotrupomorpha</taxon>
        <taxon>Platygastroidea</taxon>
        <taxon>Scelionidae</taxon>
        <taxon>Scelioninae</taxon>
        <taxon>Habroteleia</taxon>
    </lineage>
</organism>
<dbReference type="InterPro" id="IPR003917">
    <property type="entry name" value="NADH_UbQ_OxRdtase_chain2"/>
</dbReference>
<gene>
    <name evidence="20" type="primary">nad2</name>
</gene>
<dbReference type="PANTHER" id="PTHR46552:SF1">
    <property type="entry name" value="NADH-UBIQUINONE OXIDOREDUCTASE CHAIN 2"/>
    <property type="match status" value="1"/>
</dbReference>
<keyword evidence="12 18" id="KW-1133">Transmembrane helix</keyword>
<evidence type="ECO:0000256" key="18">
    <source>
        <dbReference type="RuleBase" id="RU003403"/>
    </source>
</evidence>
<name>A0A3S8V154_9HYME</name>
<comment type="function">
    <text evidence="1">Core subunit of the mitochondrial membrane respiratory chain NADH dehydrogenase (Complex I) that is believed to belong to the minimal assembly required for catalysis. Complex I functions in the transfer of electrons from NADH to the respiratory chain. The immediate electron acceptor for the enzyme is believed to be ubiquinone.</text>
</comment>
<evidence type="ECO:0000256" key="5">
    <source>
        <dbReference type="ARBA" id="ARBA00021008"/>
    </source>
</evidence>
<evidence type="ECO:0000256" key="6">
    <source>
        <dbReference type="ARBA" id="ARBA00022448"/>
    </source>
</evidence>
<feature type="transmembrane region" description="Helical" evidence="18">
    <location>
        <begin position="130"/>
        <end position="151"/>
    </location>
</feature>
<evidence type="ECO:0000256" key="14">
    <source>
        <dbReference type="ARBA" id="ARBA00023075"/>
    </source>
</evidence>
<feature type="domain" description="NADH:quinone oxidoreductase/Mrp antiporter transmembrane" evidence="19">
    <location>
        <begin position="23"/>
        <end position="277"/>
    </location>
</feature>
<evidence type="ECO:0000256" key="8">
    <source>
        <dbReference type="ARBA" id="ARBA00022692"/>
    </source>
</evidence>
<keyword evidence="15 18" id="KW-0496">Mitochondrion</keyword>
<geneLocation type="mitochondrion" evidence="20"/>
<evidence type="ECO:0000256" key="9">
    <source>
        <dbReference type="ARBA" id="ARBA00022792"/>
    </source>
</evidence>
<dbReference type="InterPro" id="IPR001750">
    <property type="entry name" value="ND/Mrp_TM"/>
</dbReference>
<comment type="subcellular location">
    <subcellularLocation>
        <location evidence="2 18">Mitochondrion inner membrane</location>
        <topology evidence="2 18">Multi-pass membrane protein</topology>
    </subcellularLocation>
</comment>
<dbReference type="PRINTS" id="PR01436">
    <property type="entry name" value="NADHDHGNASE2"/>
</dbReference>
<keyword evidence="9 18" id="KW-0999">Mitochondrion inner membrane</keyword>
<evidence type="ECO:0000256" key="2">
    <source>
        <dbReference type="ARBA" id="ARBA00004448"/>
    </source>
</evidence>
<feature type="transmembrane region" description="Helical" evidence="18">
    <location>
        <begin position="313"/>
        <end position="333"/>
    </location>
</feature>
<keyword evidence="11 18" id="KW-0249">Electron transport</keyword>
<evidence type="ECO:0000256" key="10">
    <source>
        <dbReference type="ARBA" id="ARBA00022967"/>
    </source>
</evidence>
<evidence type="ECO:0000256" key="12">
    <source>
        <dbReference type="ARBA" id="ARBA00022989"/>
    </source>
</evidence>
<evidence type="ECO:0000256" key="3">
    <source>
        <dbReference type="ARBA" id="ARBA00007012"/>
    </source>
</evidence>
<keyword evidence="8 18" id="KW-0812">Transmembrane</keyword>
<dbReference type="PANTHER" id="PTHR46552">
    <property type="entry name" value="NADH-UBIQUINONE OXIDOREDUCTASE CHAIN 2"/>
    <property type="match status" value="1"/>
</dbReference>
<keyword evidence="10 18" id="KW-1278">Translocase</keyword>
<sequence>MLKMKFIFYYTLMMSIFMIITMNNWMSMWLSMELNLYSFITLLMNKNFLNNNNKIMLKYFFIQFLSSIMFLISNLMMNYLNILNILFFNNLLMLSMMMKLGMYPFHHWFIKLMTNIKWMNCFILSNIQKIIPLMIMMFMLKLNKLFIIINIMNSILSTLNGLNQINLKKIMAYSSINHLSWLMIILLFMEKLLIKYLMIYMTINLMIFKWFNLFNMTMLNQIYNFKMNNLLKLIFMMNILSLGGLPPMMGFLMKWFTMFIMKNNFLILINILILMINSMLTLAYYFSITLPMLMMYNKMLFFNKLYKLNNNNFNFIILITIYLSMFFIMYNNIMN</sequence>
<comment type="similarity">
    <text evidence="3 18">Belongs to the complex I subunit 2 family.</text>
</comment>
<evidence type="ECO:0000256" key="16">
    <source>
        <dbReference type="ARBA" id="ARBA00023136"/>
    </source>
</evidence>
<evidence type="ECO:0000256" key="17">
    <source>
        <dbReference type="ARBA" id="ARBA00049551"/>
    </source>
</evidence>
<keyword evidence="6" id="KW-0813">Transport</keyword>
<dbReference type="GO" id="GO:0006120">
    <property type="term" value="P:mitochondrial electron transport, NADH to ubiquinone"/>
    <property type="evidence" value="ECO:0007669"/>
    <property type="project" value="InterPro"/>
</dbReference>
<accession>A0A3S8V154</accession>
<evidence type="ECO:0000256" key="11">
    <source>
        <dbReference type="ARBA" id="ARBA00022982"/>
    </source>
</evidence>
<keyword evidence="13 18" id="KW-0520">NAD</keyword>
<feature type="transmembrane region" description="Helical" evidence="18">
    <location>
        <begin position="7"/>
        <end position="26"/>
    </location>
</feature>
<evidence type="ECO:0000256" key="15">
    <source>
        <dbReference type="ARBA" id="ARBA00023128"/>
    </source>
</evidence>
<feature type="transmembrane region" description="Helical" evidence="18">
    <location>
        <begin position="196"/>
        <end position="213"/>
    </location>
</feature>
<evidence type="ECO:0000256" key="1">
    <source>
        <dbReference type="ARBA" id="ARBA00003257"/>
    </source>
</evidence>
<evidence type="ECO:0000313" key="20">
    <source>
        <dbReference type="EMBL" id="AZL93399.1"/>
    </source>
</evidence>
<protein>
    <recommendedName>
        <fullName evidence="5 18">NADH-ubiquinone oxidoreductase chain 2</fullName>
        <ecNumber evidence="4 18">7.1.1.2</ecNumber>
    </recommendedName>
</protein>
<feature type="transmembrane region" description="Helical" evidence="18">
    <location>
        <begin position="61"/>
        <end position="80"/>
    </location>
</feature>
<feature type="transmembrane region" description="Helical" evidence="18">
    <location>
        <begin position="233"/>
        <end position="253"/>
    </location>
</feature>
<keyword evidence="16 18" id="KW-0472">Membrane</keyword>
<evidence type="ECO:0000256" key="7">
    <source>
        <dbReference type="ARBA" id="ARBA00022660"/>
    </source>
</evidence>
<keyword evidence="7 18" id="KW-0679">Respiratory chain</keyword>
<keyword evidence="14 18" id="KW-0830">Ubiquinone</keyword>
<evidence type="ECO:0000256" key="4">
    <source>
        <dbReference type="ARBA" id="ARBA00012944"/>
    </source>
</evidence>
<dbReference type="GO" id="GO:0008137">
    <property type="term" value="F:NADH dehydrogenase (ubiquinone) activity"/>
    <property type="evidence" value="ECO:0007669"/>
    <property type="project" value="UniProtKB-EC"/>
</dbReference>
<evidence type="ECO:0000259" key="19">
    <source>
        <dbReference type="Pfam" id="PF00361"/>
    </source>
</evidence>
<proteinExistence type="inferred from homology"/>
<comment type="catalytic activity">
    <reaction evidence="17 18">
        <text>a ubiquinone + NADH + 5 H(+)(in) = a ubiquinol + NAD(+) + 4 H(+)(out)</text>
        <dbReference type="Rhea" id="RHEA:29091"/>
        <dbReference type="Rhea" id="RHEA-COMP:9565"/>
        <dbReference type="Rhea" id="RHEA-COMP:9566"/>
        <dbReference type="ChEBI" id="CHEBI:15378"/>
        <dbReference type="ChEBI" id="CHEBI:16389"/>
        <dbReference type="ChEBI" id="CHEBI:17976"/>
        <dbReference type="ChEBI" id="CHEBI:57540"/>
        <dbReference type="ChEBI" id="CHEBI:57945"/>
        <dbReference type="EC" id="7.1.1.2"/>
    </reaction>
</comment>
<dbReference type="Pfam" id="PF00361">
    <property type="entry name" value="Proton_antipo_M"/>
    <property type="match status" value="1"/>
</dbReference>
<feature type="transmembrane region" description="Helical" evidence="18">
    <location>
        <begin position="86"/>
        <end position="109"/>
    </location>
</feature>
<dbReference type="EC" id="7.1.1.2" evidence="4 18"/>
<feature type="transmembrane region" description="Helical" evidence="18">
    <location>
        <begin position="171"/>
        <end position="189"/>
    </location>
</feature>
<feature type="transmembrane region" description="Helical" evidence="18">
    <location>
        <begin position="265"/>
        <end position="293"/>
    </location>
</feature>
<reference evidence="20" key="1">
    <citation type="journal article" date="2018" name="Mol. Phylogenet. Evol.">
        <title>Mitochondrial phylogenomics of the Hymenoptera.</title>
        <authorList>
            <person name="Tang P."/>
            <person name="Zhu J.C."/>
            <person name="Zheng B.Y."/>
            <person name="Wei S.J."/>
            <person name="Sharkey M."/>
            <person name="Chen X.X."/>
            <person name="Vogler A.P."/>
        </authorList>
    </citation>
    <scope>NUCLEOTIDE SEQUENCE</scope>
</reference>
<dbReference type="AlphaFoldDB" id="A0A3S8V154"/>
<dbReference type="EMBL" id="MG923508">
    <property type="protein sequence ID" value="AZL93399.1"/>
    <property type="molecule type" value="Genomic_DNA"/>
</dbReference>
<comment type="function">
    <text evidence="18">Core subunit of the mitochondrial membrane respiratory chain NADH dehydrogenase (Complex I) which catalyzes electron transfer from NADH through the respiratory chain, using ubiquinone as an electron acceptor. Essential for the catalytic activity and assembly of complex I.</text>
</comment>